<dbReference type="GO" id="GO:0008982">
    <property type="term" value="F:protein-N(PI)-phosphohistidine-sugar phosphotransferase activity"/>
    <property type="evidence" value="ECO:0007669"/>
    <property type="project" value="InterPro"/>
</dbReference>
<dbReference type="EMBL" id="RZTZ01000001">
    <property type="protein sequence ID" value="RVT67304.1"/>
    <property type="molecule type" value="Genomic_DNA"/>
</dbReference>
<evidence type="ECO:0000259" key="8">
    <source>
        <dbReference type="PROSITE" id="PS51100"/>
    </source>
</evidence>
<dbReference type="InterPro" id="IPR013012">
    <property type="entry name" value="PTS_EIIB_3"/>
</dbReference>
<evidence type="ECO:0000256" key="7">
    <source>
        <dbReference type="PROSITE-ProRule" id="PRU00423"/>
    </source>
</evidence>
<dbReference type="Gene3D" id="3.40.50.2300">
    <property type="match status" value="1"/>
</dbReference>
<dbReference type="RefSeq" id="WP_127735151.1">
    <property type="nucleotide sequence ID" value="NZ_CAJCKN010000020.1"/>
</dbReference>
<keyword evidence="6" id="KW-0418">Kinase</keyword>
<evidence type="ECO:0000256" key="4">
    <source>
        <dbReference type="ARBA" id="ARBA00022679"/>
    </source>
</evidence>
<dbReference type="Proteomes" id="UP000288024">
    <property type="component" value="Unassembled WGS sequence"/>
</dbReference>
<dbReference type="AlphaFoldDB" id="A0A3S2UHU7"/>
<keyword evidence="1" id="KW-0813">Transport</keyword>
<dbReference type="GeneID" id="87615464"/>
<dbReference type="GO" id="GO:0016301">
    <property type="term" value="F:kinase activity"/>
    <property type="evidence" value="ECO:0007669"/>
    <property type="project" value="UniProtKB-KW"/>
</dbReference>
<comment type="caution">
    <text evidence="9">The sequence shown here is derived from an EMBL/GenBank/DDBJ whole genome shotgun (WGS) entry which is preliminary data.</text>
</comment>
<dbReference type="PANTHER" id="PTHR34581">
    <property type="entry name" value="PTS SYSTEM N,N'-DIACETYLCHITOBIOSE-SPECIFIC EIIB COMPONENT"/>
    <property type="match status" value="1"/>
</dbReference>
<proteinExistence type="predicted"/>
<name>A0A3S2UHU7_9BACI</name>
<feature type="domain" description="PTS EIIB type-3" evidence="8">
    <location>
        <begin position="1"/>
        <end position="105"/>
    </location>
</feature>
<dbReference type="InterPro" id="IPR003501">
    <property type="entry name" value="PTS_EIIB_2/3"/>
</dbReference>
<sequence length="114" mass="12533">MRILLCCAVGMSTSLLVRKMKKYAESNSINCTIWAIPAEAIHHHMDKADVILLGPQVRFLLRDVTNAASKKGVPVSIINTVDYGTFNAKEVLELALKLVSDKDKNGMTSDTSKQ</sequence>
<dbReference type="Pfam" id="PF02302">
    <property type="entry name" value="PTS_IIB"/>
    <property type="match status" value="1"/>
</dbReference>
<feature type="modified residue" description="Phosphocysteine; by EIIA" evidence="7">
    <location>
        <position position="7"/>
    </location>
</feature>
<evidence type="ECO:0000256" key="2">
    <source>
        <dbReference type="ARBA" id="ARBA00022553"/>
    </source>
</evidence>
<gene>
    <name evidence="9" type="ORF">EM808_02155</name>
</gene>
<evidence type="ECO:0000313" key="9">
    <source>
        <dbReference type="EMBL" id="RVT67304.1"/>
    </source>
</evidence>
<protein>
    <submittedName>
        <fullName evidence="9">PTS sugar transporter subunit IIB</fullName>
    </submittedName>
</protein>
<dbReference type="InterPro" id="IPR051819">
    <property type="entry name" value="PTS_sugar-specific_EIIB"/>
</dbReference>
<evidence type="ECO:0000256" key="3">
    <source>
        <dbReference type="ARBA" id="ARBA00022597"/>
    </source>
</evidence>
<keyword evidence="3 9" id="KW-0762">Sugar transport</keyword>
<keyword evidence="4" id="KW-0808">Transferase</keyword>
<keyword evidence="10" id="KW-1185">Reference proteome</keyword>
<dbReference type="SUPFAM" id="SSF52794">
    <property type="entry name" value="PTS system IIB component-like"/>
    <property type="match status" value="1"/>
</dbReference>
<dbReference type="PROSITE" id="PS51100">
    <property type="entry name" value="PTS_EIIB_TYPE_3"/>
    <property type="match status" value="1"/>
</dbReference>
<keyword evidence="2" id="KW-0597">Phosphoprotein</keyword>
<accession>A0A3S2UHU7</accession>
<reference evidence="9 10" key="1">
    <citation type="submission" date="2019-01" db="EMBL/GenBank/DDBJ databases">
        <title>Bacillus sp. M5HDSG1-1, whole genome shotgun sequence.</title>
        <authorList>
            <person name="Tuo L."/>
        </authorList>
    </citation>
    <scope>NUCLEOTIDE SEQUENCE [LARGE SCALE GENOMIC DNA]</scope>
    <source>
        <strain evidence="9 10">M5HDSG1-1</strain>
    </source>
</reference>
<dbReference type="CDD" id="cd05564">
    <property type="entry name" value="PTS_IIB_chitobiose_lichenan"/>
    <property type="match status" value="1"/>
</dbReference>
<evidence type="ECO:0000256" key="1">
    <source>
        <dbReference type="ARBA" id="ARBA00022448"/>
    </source>
</evidence>
<keyword evidence="5" id="KW-0598">Phosphotransferase system</keyword>
<evidence type="ECO:0000256" key="6">
    <source>
        <dbReference type="ARBA" id="ARBA00022777"/>
    </source>
</evidence>
<dbReference type="InterPro" id="IPR036095">
    <property type="entry name" value="PTS_EIIB-like_sf"/>
</dbReference>
<dbReference type="PANTHER" id="PTHR34581:SF2">
    <property type="entry name" value="PTS SYSTEM N,N'-DIACETYLCHITOBIOSE-SPECIFIC EIIB COMPONENT"/>
    <property type="match status" value="1"/>
</dbReference>
<dbReference type="GO" id="GO:0009401">
    <property type="term" value="P:phosphoenolpyruvate-dependent sugar phosphotransferase system"/>
    <property type="evidence" value="ECO:0007669"/>
    <property type="project" value="UniProtKB-KW"/>
</dbReference>
<evidence type="ECO:0000313" key="10">
    <source>
        <dbReference type="Proteomes" id="UP000288024"/>
    </source>
</evidence>
<evidence type="ECO:0000256" key="5">
    <source>
        <dbReference type="ARBA" id="ARBA00022683"/>
    </source>
</evidence>
<organism evidence="9 10">
    <name type="scientific">Niallia taxi</name>
    <dbReference type="NCBI Taxonomy" id="2499688"/>
    <lineage>
        <taxon>Bacteria</taxon>
        <taxon>Bacillati</taxon>
        <taxon>Bacillota</taxon>
        <taxon>Bacilli</taxon>
        <taxon>Bacillales</taxon>
        <taxon>Bacillaceae</taxon>
        <taxon>Niallia</taxon>
    </lineage>
</organism>